<feature type="region of interest" description="Disordered" evidence="1">
    <location>
        <begin position="175"/>
        <end position="265"/>
    </location>
</feature>
<organism evidence="4 5">
    <name type="scientific">Niastella vici</name>
    <dbReference type="NCBI Taxonomy" id="1703345"/>
    <lineage>
        <taxon>Bacteria</taxon>
        <taxon>Pseudomonadati</taxon>
        <taxon>Bacteroidota</taxon>
        <taxon>Chitinophagia</taxon>
        <taxon>Chitinophagales</taxon>
        <taxon>Chitinophagaceae</taxon>
        <taxon>Niastella</taxon>
    </lineage>
</organism>
<dbReference type="InterPro" id="IPR036779">
    <property type="entry name" value="LysM_dom_sf"/>
</dbReference>
<dbReference type="PANTHER" id="PTHR33734:SF22">
    <property type="entry name" value="MEMBRANE-BOUND LYTIC MUREIN TRANSGLYCOSYLASE D"/>
    <property type="match status" value="1"/>
</dbReference>
<evidence type="ECO:0000256" key="2">
    <source>
        <dbReference type="SAM" id="SignalP"/>
    </source>
</evidence>
<evidence type="ECO:0000313" key="5">
    <source>
        <dbReference type="Proteomes" id="UP000192796"/>
    </source>
</evidence>
<sequence length="372" mass="40638">MLKFKGVLIIAFLLLSQLVWSQSDMTVQGTSPDLYLLHTVQPKETWYAIGRIYNIQPKEIAALTGVTMDKLNIGQQLKVPLKTPNFSQDGKKNADEVFVPVYHIVQEKEWMYRISQNHNKIPVETLEKWNGVTNDHLQAGMKLVVGYLKVKTAHSPLAANGIRKIVAPATTPVTAATKPAEEAPVAKTEKPAETKTTETKVAETKTTETKPVTKPEEPKAVEAKKEELKKEEAKKEDTKKEIGTPPPATEEKSSKTSAPVTQATSDASYSGYKGGYFKSGYNGSGKSTAGNAGIFRSTSGWKDGKYYALMNNVPVGTIVKISYNSTNKSVYAKVLGQLPDMRESVGLTVRLSDAAAAELGAEMGKFYVDVAY</sequence>
<dbReference type="InterPro" id="IPR018392">
    <property type="entry name" value="LysM"/>
</dbReference>
<dbReference type="SUPFAM" id="SSF54106">
    <property type="entry name" value="LysM domain"/>
    <property type="match status" value="2"/>
</dbReference>
<protein>
    <recommendedName>
        <fullName evidence="3">LysM domain-containing protein</fullName>
    </recommendedName>
</protein>
<dbReference type="AlphaFoldDB" id="A0A1V9G433"/>
<dbReference type="STRING" id="1703345.A3860_16225"/>
<evidence type="ECO:0000256" key="1">
    <source>
        <dbReference type="SAM" id="MobiDB-lite"/>
    </source>
</evidence>
<keyword evidence="2" id="KW-0732">Signal</keyword>
<dbReference type="OrthoDB" id="2149800at2"/>
<feature type="compositionally biased region" description="Low complexity" evidence="1">
    <location>
        <begin position="175"/>
        <end position="186"/>
    </location>
</feature>
<dbReference type="RefSeq" id="WP_081145991.1">
    <property type="nucleotide sequence ID" value="NZ_LVYD01000024.1"/>
</dbReference>
<dbReference type="Pfam" id="PF01476">
    <property type="entry name" value="LysM"/>
    <property type="match status" value="2"/>
</dbReference>
<comment type="caution">
    <text evidence="4">The sequence shown here is derived from an EMBL/GenBank/DDBJ whole genome shotgun (WGS) entry which is preliminary data.</text>
</comment>
<evidence type="ECO:0000313" key="4">
    <source>
        <dbReference type="EMBL" id="OQP65216.1"/>
    </source>
</evidence>
<name>A0A1V9G433_9BACT</name>
<dbReference type="Gene3D" id="2.40.40.10">
    <property type="entry name" value="RlpA-like domain"/>
    <property type="match status" value="1"/>
</dbReference>
<feature type="domain" description="LysM" evidence="3">
    <location>
        <begin position="36"/>
        <end position="79"/>
    </location>
</feature>
<feature type="signal peptide" evidence="2">
    <location>
        <begin position="1"/>
        <end position="21"/>
    </location>
</feature>
<dbReference type="CDD" id="cd00118">
    <property type="entry name" value="LysM"/>
    <property type="match status" value="1"/>
</dbReference>
<dbReference type="Gene3D" id="3.10.350.10">
    <property type="entry name" value="LysM domain"/>
    <property type="match status" value="2"/>
</dbReference>
<feature type="chain" id="PRO_5011963669" description="LysM domain-containing protein" evidence="2">
    <location>
        <begin position="22"/>
        <end position="372"/>
    </location>
</feature>
<dbReference type="InterPro" id="IPR036908">
    <property type="entry name" value="RlpA-like_sf"/>
</dbReference>
<feature type="compositionally biased region" description="Basic and acidic residues" evidence="1">
    <location>
        <begin position="187"/>
        <end position="242"/>
    </location>
</feature>
<gene>
    <name evidence="4" type="ORF">A3860_16225</name>
</gene>
<dbReference type="PROSITE" id="PS51782">
    <property type="entry name" value="LYSM"/>
    <property type="match status" value="2"/>
</dbReference>
<feature type="compositionally biased region" description="Polar residues" evidence="1">
    <location>
        <begin position="255"/>
        <end position="265"/>
    </location>
</feature>
<dbReference type="SMART" id="SM00257">
    <property type="entry name" value="LysM"/>
    <property type="match status" value="2"/>
</dbReference>
<reference evidence="4 5" key="1">
    <citation type="submission" date="2016-03" db="EMBL/GenBank/DDBJ databases">
        <title>Niastella vici sp. nov., isolated from farmland soil.</title>
        <authorList>
            <person name="Chen L."/>
            <person name="Wang D."/>
            <person name="Yang S."/>
            <person name="Wang G."/>
        </authorList>
    </citation>
    <scope>NUCLEOTIDE SEQUENCE [LARGE SCALE GENOMIC DNA]</scope>
    <source>
        <strain evidence="4 5">DJ57</strain>
    </source>
</reference>
<feature type="domain" description="LysM" evidence="3">
    <location>
        <begin position="101"/>
        <end position="145"/>
    </location>
</feature>
<dbReference type="Proteomes" id="UP000192796">
    <property type="component" value="Unassembled WGS sequence"/>
</dbReference>
<dbReference type="EMBL" id="LVYD01000024">
    <property type="protein sequence ID" value="OQP65216.1"/>
    <property type="molecule type" value="Genomic_DNA"/>
</dbReference>
<proteinExistence type="predicted"/>
<evidence type="ECO:0000259" key="3">
    <source>
        <dbReference type="PROSITE" id="PS51782"/>
    </source>
</evidence>
<dbReference type="PANTHER" id="PTHR33734">
    <property type="entry name" value="LYSM DOMAIN-CONTAINING GPI-ANCHORED PROTEIN 2"/>
    <property type="match status" value="1"/>
</dbReference>
<keyword evidence="5" id="KW-1185">Reference proteome</keyword>
<accession>A0A1V9G433</accession>